<protein>
    <submittedName>
        <fullName evidence="1">Uncharacterized protein</fullName>
    </submittedName>
</protein>
<dbReference type="Proteomes" id="UP000240530">
    <property type="component" value="Unassembled WGS sequence"/>
</dbReference>
<dbReference type="AlphaFoldDB" id="A0A2T3KV71"/>
<accession>A0A2T3KV71</accession>
<gene>
    <name evidence="1" type="ORF">C0W93_10495</name>
</gene>
<comment type="caution">
    <text evidence="1">The sequence shown here is derived from an EMBL/GenBank/DDBJ whole genome shotgun (WGS) entry which is preliminary data.</text>
</comment>
<sequence>MGVKFILKIILYIIFLTPRLLQAASDLELDVTKLSSESISEICPLLIDKNGEKIISDVSFSNEKVLLDKIPTENEPRRLLTTTVDNYIAKSNIILHKIKDKVIEIPDMAKKGRLMHKLNLNKSFLTKVFNDLYSKRIEMNSTFYITKFNGEAVVITQTKLHENELHIEYVMSDPDNILNTVLNTEGAIKRASVENIRSIARDVISNNPSITKMKSYVVSPTLEANYRRFGFTEFSCR</sequence>
<dbReference type="EMBL" id="PYNS01000009">
    <property type="protein sequence ID" value="PSV10913.1"/>
    <property type="molecule type" value="Genomic_DNA"/>
</dbReference>
<proteinExistence type="predicted"/>
<dbReference type="RefSeq" id="WP_107185017.1">
    <property type="nucleotide sequence ID" value="NZ_CP131575.1"/>
</dbReference>
<name>A0A2T3KV71_PHOLD</name>
<evidence type="ECO:0000313" key="2">
    <source>
        <dbReference type="Proteomes" id="UP000240530"/>
    </source>
</evidence>
<organism evidence="1 2">
    <name type="scientific">Photobacterium leiognathi subsp. mandapamensis</name>
    <name type="common">Photobacterium mandapamensis</name>
    <dbReference type="NCBI Taxonomy" id="48408"/>
    <lineage>
        <taxon>Bacteria</taxon>
        <taxon>Pseudomonadati</taxon>
        <taxon>Pseudomonadota</taxon>
        <taxon>Gammaproteobacteria</taxon>
        <taxon>Vibrionales</taxon>
        <taxon>Vibrionaceae</taxon>
        <taxon>Photobacterium</taxon>
    </lineage>
</organism>
<evidence type="ECO:0000313" key="1">
    <source>
        <dbReference type="EMBL" id="PSV10913.1"/>
    </source>
</evidence>
<reference evidence="1 2" key="1">
    <citation type="submission" date="2018-03" db="EMBL/GenBank/DDBJ databases">
        <title>Whole genome sequencing of Histamine producing bacteria.</title>
        <authorList>
            <person name="Butler K."/>
        </authorList>
    </citation>
    <scope>NUCLEOTIDE SEQUENCE [LARGE SCALE GENOMIC DNA]</scope>
    <source>
        <strain evidence="1 2">Res.4.1</strain>
    </source>
</reference>